<reference evidence="5" key="1">
    <citation type="submission" date="2025-08" db="UniProtKB">
        <authorList>
            <consortium name="RefSeq"/>
        </authorList>
    </citation>
    <scope>IDENTIFICATION</scope>
</reference>
<dbReference type="InterPro" id="IPR050704">
    <property type="entry name" value="Peptidase_C85-like"/>
</dbReference>
<evidence type="ECO:0000259" key="3">
    <source>
        <dbReference type="PROSITE" id="PS50802"/>
    </source>
</evidence>
<evidence type="ECO:0000313" key="5">
    <source>
        <dbReference type="RefSeq" id="XP_012944763.1"/>
    </source>
</evidence>
<keyword evidence="1" id="KW-0378">Hydrolase</keyword>
<accession>A0ABM1ABX4</accession>
<dbReference type="PANTHER" id="PTHR12419:SF10">
    <property type="entry name" value="DEUBIQUITINASE OTUD6B"/>
    <property type="match status" value="1"/>
</dbReference>
<keyword evidence="4" id="KW-1185">Reference proteome</keyword>
<organism evidence="4 5">
    <name type="scientific">Aplysia californica</name>
    <name type="common">California sea hare</name>
    <dbReference type="NCBI Taxonomy" id="6500"/>
    <lineage>
        <taxon>Eukaryota</taxon>
        <taxon>Metazoa</taxon>
        <taxon>Spiralia</taxon>
        <taxon>Lophotrochozoa</taxon>
        <taxon>Mollusca</taxon>
        <taxon>Gastropoda</taxon>
        <taxon>Heterobranchia</taxon>
        <taxon>Euthyneura</taxon>
        <taxon>Tectipleura</taxon>
        <taxon>Aplysiida</taxon>
        <taxon>Aplysioidea</taxon>
        <taxon>Aplysiidae</taxon>
        <taxon>Aplysia</taxon>
    </lineage>
</organism>
<feature type="compositionally biased region" description="Basic residues" evidence="2">
    <location>
        <begin position="127"/>
        <end position="138"/>
    </location>
</feature>
<dbReference type="GeneID" id="101860209"/>
<feature type="domain" description="OTU" evidence="3">
    <location>
        <begin position="177"/>
        <end position="314"/>
    </location>
</feature>
<feature type="compositionally biased region" description="Basic and acidic residues" evidence="2">
    <location>
        <begin position="139"/>
        <end position="148"/>
    </location>
</feature>
<gene>
    <name evidence="5" type="primary">LOC101860209</name>
</gene>
<dbReference type="Proteomes" id="UP000694888">
    <property type="component" value="Unplaced"/>
</dbReference>
<dbReference type="Gene3D" id="3.90.70.80">
    <property type="match status" value="1"/>
</dbReference>
<dbReference type="PANTHER" id="PTHR12419">
    <property type="entry name" value="OTU DOMAIN CONTAINING PROTEIN"/>
    <property type="match status" value="1"/>
</dbReference>
<dbReference type="InterPro" id="IPR049772">
    <property type="entry name" value="OTU_OTUD6"/>
</dbReference>
<feature type="compositionally biased region" description="Acidic residues" evidence="2">
    <location>
        <begin position="101"/>
        <end position="111"/>
    </location>
</feature>
<evidence type="ECO:0000256" key="2">
    <source>
        <dbReference type="SAM" id="MobiDB-lite"/>
    </source>
</evidence>
<proteinExistence type="predicted"/>
<dbReference type="PROSITE" id="PS50802">
    <property type="entry name" value="OTU"/>
    <property type="match status" value="1"/>
</dbReference>
<dbReference type="CDD" id="cd22761">
    <property type="entry name" value="OTU_OTUD6"/>
    <property type="match status" value="1"/>
</dbReference>
<protein>
    <submittedName>
        <fullName evidence="5">Deubiquitinase OTUD6B</fullName>
    </submittedName>
</protein>
<dbReference type="SUPFAM" id="SSF54001">
    <property type="entry name" value="Cysteine proteinases"/>
    <property type="match status" value="1"/>
</dbReference>
<dbReference type="InterPro" id="IPR003323">
    <property type="entry name" value="OTU_dom"/>
</dbReference>
<evidence type="ECO:0000256" key="1">
    <source>
        <dbReference type="ARBA" id="ARBA00022801"/>
    </source>
</evidence>
<dbReference type="InterPro" id="IPR038765">
    <property type="entry name" value="Papain-like_cys_pep_sf"/>
</dbReference>
<name>A0ABM1ABX4_APLCA</name>
<sequence length="328" mass="37369">MAARAGDEFEDSKESPAFLLDEEGLLAKHRKEKKELQVKVQKLKNSVPKGDKRKKKEVSDEISKLEQDLQKQQKQELEEFRDGQKGAQEEADSGNDKVNVEDEVTVSEDTEVPLGEKDTADQTQANRKSKAQKRRDKKQAKGKEREERIKEQAVLNCQAPRHLEMVTLKAALKLRGLALHEIAADGNCMYNAVNHQLSCRNLESSNKELREKTADFMRSHRDDFLPFLTHPDTGDMLTEEQFEEYCEKTSKTPMWGGQIELRALSEVLQVPIEVIQADTQPLVIGESMKADPLTLVYHRHVYRLGEHYNSVCPLTAQEEEAEEESGVQ</sequence>
<evidence type="ECO:0000313" key="4">
    <source>
        <dbReference type="Proteomes" id="UP000694888"/>
    </source>
</evidence>
<feature type="compositionally biased region" description="Basic and acidic residues" evidence="2">
    <location>
        <begin position="57"/>
        <end position="100"/>
    </location>
</feature>
<dbReference type="Pfam" id="PF02338">
    <property type="entry name" value="OTU"/>
    <property type="match status" value="1"/>
</dbReference>
<feature type="region of interest" description="Disordered" evidence="2">
    <location>
        <begin position="32"/>
        <end position="148"/>
    </location>
</feature>
<dbReference type="RefSeq" id="XP_012944763.1">
    <property type="nucleotide sequence ID" value="XM_013089309.2"/>
</dbReference>